<name>A0A561SPF8_9PSEU</name>
<dbReference type="InterPro" id="IPR006336">
    <property type="entry name" value="GCS2"/>
</dbReference>
<evidence type="ECO:0000256" key="2">
    <source>
        <dbReference type="ARBA" id="ARBA00022741"/>
    </source>
</evidence>
<dbReference type="PANTHER" id="PTHR36510">
    <property type="entry name" value="GLUTAMATE--CYSTEINE LIGASE 2-RELATED"/>
    <property type="match status" value="1"/>
</dbReference>
<organism evidence="6 7">
    <name type="scientific">Pseudonocardia hierapolitana</name>
    <dbReference type="NCBI Taxonomy" id="1128676"/>
    <lineage>
        <taxon>Bacteria</taxon>
        <taxon>Bacillati</taxon>
        <taxon>Actinomycetota</taxon>
        <taxon>Actinomycetes</taxon>
        <taxon>Pseudonocardiales</taxon>
        <taxon>Pseudonocardiaceae</taxon>
        <taxon>Pseudonocardia</taxon>
    </lineage>
</organism>
<dbReference type="PANTHER" id="PTHR36510:SF1">
    <property type="entry name" value="GLUTAMATE--CYSTEINE LIGASE 2-RELATED"/>
    <property type="match status" value="1"/>
</dbReference>
<keyword evidence="2 5" id="KW-0547">Nucleotide-binding</keyword>
<dbReference type="GO" id="GO:0042398">
    <property type="term" value="P:modified amino acid biosynthetic process"/>
    <property type="evidence" value="ECO:0007669"/>
    <property type="project" value="InterPro"/>
</dbReference>
<dbReference type="NCBIfam" id="NF010041">
    <property type="entry name" value="PRK13517.1-1"/>
    <property type="match status" value="1"/>
</dbReference>
<comment type="similarity">
    <text evidence="5">Belongs to the glutamate--cysteine ligase type 2 family. YbdK subfamily.</text>
</comment>
<comment type="catalytic activity">
    <reaction evidence="4 5">
        <text>L-cysteine + L-glutamate + ATP = gamma-L-glutamyl-L-cysteine + ADP + phosphate + H(+)</text>
        <dbReference type="Rhea" id="RHEA:13285"/>
        <dbReference type="ChEBI" id="CHEBI:15378"/>
        <dbReference type="ChEBI" id="CHEBI:29985"/>
        <dbReference type="ChEBI" id="CHEBI:30616"/>
        <dbReference type="ChEBI" id="CHEBI:35235"/>
        <dbReference type="ChEBI" id="CHEBI:43474"/>
        <dbReference type="ChEBI" id="CHEBI:58173"/>
        <dbReference type="ChEBI" id="CHEBI:456216"/>
        <dbReference type="EC" id="6.3.2.2"/>
    </reaction>
</comment>
<dbReference type="NCBIfam" id="TIGR02050">
    <property type="entry name" value="gshA_cyan_rel"/>
    <property type="match status" value="1"/>
</dbReference>
<dbReference type="InterPro" id="IPR011793">
    <property type="entry name" value="YbdK"/>
</dbReference>
<accession>A0A561SPF8</accession>
<dbReference type="InterPro" id="IPR050141">
    <property type="entry name" value="GCL_type2/YbdK_subfam"/>
</dbReference>
<gene>
    <name evidence="6" type="ORF">FHX44_112630</name>
</gene>
<keyword evidence="7" id="KW-1185">Reference proteome</keyword>
<dbReference type="EMBL" id="VIWU01000001">
    <property type="protein sequence ID" value="TWF76735.1"/>
    <property type="molecule type" value="Genomic_DNA"/>
</dbReference>
<dbReference type="EC" id="6.3.2.2" evidence="5"/>
<protein>
    <recommendedName>
        <fullName evidence="5">Putative glutamate--cysteine ligase 2</fullName>
        <ecNumber evidence="5">6.3.2.2</ecNumber>
    </recommendedName>
    <alternativeName>
        <fullName evidence="5">Gamma-glutamylcysteine synthetase 2</fullName>
        <shortName evidence="5">GCS 2</shortName>
        <shortName evidence="5">Gamma-GCS 2</shortName>
    </alternativeName>
</protein>
<evidence type="ECO:0000313" key="6">
    <source>
        <dbReference type="EMBL" id="TWF76735.1"/>
    </source>
</evidence>
<evidence type="ECO:0000256" key="5">
    <source>
        <dbReference type="HAMAP-Rule" id="MF_01609"/>
    </source>
</evidence>
<dbReference type="OrthoDB" id="9803842at2"/>
<dbReference type="Gene3D" id="3.30.590.20">
    <property type="match status" value="1"/>
</dbReference>
<dbReference type="Pfam" id="PF04107">
    <property type="entry name" value="GCS2"/>
    <property type="match status" value="1"/>
</dbReference>
<reference evidence="6 7" key="1">
    <citation type="submission" date="2019-06" db="EMBL/GenBank/DDBJ databases">
        <title>Sequencing the genomes of 1000 actinobacteria strains.</title>
        <authorList>
            <person name="Klenk H.-P."/>
        </authorList>
    </citation>
    <scope>NUCLEOTIDE SEQUENCE [LARGE SCALE GENOMIC DNA]</scope>
    <source>
        <strain evidence="6 7">DSM 45671</strain>
    </source>
</reference>
<keyword evidence="1 5" id="KW-0436">Ligase</keyword>
<dbReference type="HAMAP" id="MF_01609">
    <property type="entry name" value="Glu_cys_ligase_2"/>
    <property type="match status" value="1"/>
</dbReference>
<comment type="caution">
    <text evidence="6">The sequence shown here is derived from an EMBL/GenBank/DDBJ whole genome shotgun (WGS) entry which is preliminary data.</text>
</comment>
<comment type="function">
    <text evidence="5">ATP-dependent carboxylate-amine ligase which exhibits weak glutamate--cysteine ligase activity.</text>
</comment>
<evidence type="ECO:0000256" key="3">
    <source>
        <dbReference type="ARBA" id="ARBA00022840"/>
    </source>
</evidence>
<dbReference type="GO" id="GO:0004357">
    <property type="term" value="F:glutamate-cysteine ligase activity"/>
    <property type="evidence" value="ECO:0007669"/>
    <property type="project" value="UniProtKB-EC"/>
</dbReference>
<dbReference type="SUPFAM" id="SSF55931">
    <property type="entry name" value="Glutamine synthetase/guanido kinase"/>
    <property type="match status" value="1"/>
</dbReference>
<proteinExistence type="inferred from homology"/>
<sequence length="361" mass="38848">MRTLGVEEEFLLVDPVTGQPKAVGQAVLAMSAEAELTGELQQEQLETATRPCRTLGELSAQIRSTRSTAAAAADDVGAALVPIATSPLTVSPTITPSLRYAEMASRFGLTVAEGLTCGCHVHVEVDSPDEGVAVLDRIRPWLAPLLALSANSPFWNGNDSGYRSYRTQAWQRWPCAGPYSPFGSAEEYRAFVATALATDTLLDEGMVYIEARLSRHFPTVEVRVADVCREPDDAVLVAGLVRALVQTAADDAARGSAPDPVRTEVLQLAEWRASRWGMEAELLDPLTWRPAPAAAVIDALITHATPALEEAGDLHLVRELLDAVLRRGTGAQRQREVLARTGDLSEVVRDAVHRTSAKPLS</sequence>
<evidence type="ECO:0000313" key="7">
    <source>
        <dbReference type="Proteomes" id="UP000321261"/>
    </source>
</evidence>
<dbReference type="AlphaFoldDB" id="A0A561SPF8"/>
<evidence type="ECO:0000256" key="4">
    <source>
        <dbReference type="ARBA" id="ARBA00048819"/>
    </source>
</evidence>
<dbReference type="InterPro" id="IPR014746">
    <property type="entry name" value="Gln_synth/guanido_kin_cat_dom"/>
</dbReference>
<dbReference type="RefSeq" id="WP_147261141.1">
    <property type="nucleotide sequence ID" value="NZ_VIWU01000001.1"/>
</dbReference>
<evidence type="ECO:0000256" key="1">
    <source>
        <dbReference type="ARBA" id="ARBA00022598"/>
    </source>
</evidence>
<dbReference type="GO" id="GO:0005524">
    <property type="term" value="F:ATP binding"/>
    <property type="evidence" value="ECO:0007669"/>
    <property type="project" value="UniProtKB-KW"/>
</dbReference>
<keyword evidence="3 5" id="KW-0067">ATP-binding</keyword>
<dbReference type="Proteomes" id="UP000321261">
    <property type="component" value="Unassembled WGS sequence"/>
</dbReference>